<dbReference type="InterPro" id="IPR036388">
    <property type="entry name" value="WH-like_DNA-bd_sf"/>
</dbReference>
<dbReference type="Proteomes" id="UP000598174">
    <property type="component" value="Unassembled WGS sequence"/>
</dbReference>
<dbReference type="GO" id="GO:0003677">
    <property type="term" value="F:DNA binding"/>
    <property type="evidence" value="ECO:0007669"/>
    <property type="project" value="UniProtKB-KW"/>
</dbReference>
<keyword evidence="4" id="KW-0804">Transcription</keyword>
<protein>
    <recommendedName>
        <fullName evidence="6">Glycerol operon regulatory protein</fullName>
    </recommendedName>
</protein>
<evidence type="ECO:0000256" key="1">
    <source>
        <dbReference type="ARBA" id="ARBA00022798"/>
    </source>
</evidence>
<dbReference type="InterPro" id="IPR005471">
    <property type="entry name" value="Tscrpt_reg_IclR_N"/>
</dbReference>
<gene>
    <name evidence="9" type="ORF">Afe05nite_28540</name>
</gene>
<dbReference type="SMART" id="SM00346">
    <property type="entry name" value="HTH_ICLR"/>
    <property type="match status" value="1"/>
</dbReference>
<evidence type="ECO:0000256" key="5">
    <source>
        <dbReference type="ARBA" id="ARBA00058938"/>
    </source>
</evidence>
<keyword evidence="10" id="KW-1185">Reference proteome</keyword>
<dbReference type="SUPFAM" id="SSF55781">
    <property type="entry name" value="GAF domain-like"/>
    <property type="match status" value="1"/>
</dbReference>
<evidence type="ECO:0000256" key="4">
    <source>
        <dbReference type="ARBA" id="ARBA00023163"/>
    </source>
</evidence>
<dbReference type="Pfam" id="PF09339">
    <property type="entry name" value="HTH_IclR"/>
    <property type="match status" value="1"/>
</dbReference>
<accession>A0A919MDW6</accession>
<dbReference type="InterPro" id="IPR029016">
    <property type="entry name" value="GAF-like_dom_sf"/>
</dbReference>
<dbReference type="Gene3D" id="3.30.450.40">
    <property type="match status" value="1"/>
</dbReference>
<feature type="domain" description="IclR-ED" evidence="8">
    <location>
        <begin position="80"/>
        <end position="260"/>
    </location>
</feature>
<sequence>MTSPELRPDSPHAVSGAVRSVGRALDILSAFSSAHPRLTLSELAEAVGLPRPSVRRLAVTLMDRGFLRQDQDGGYLLGVRLVELGSQVTASSAVTHLAAPAADELARMTGETVLIAEVDWSSLSLVIIGKRHPVQPAAETSPVGHRYDLASGCLAKAVLSGLPPSGLASVVPKLRLTARTPASIVDPAALTADVTASRARGYAVQSGEFLPGMSGAAVPVHVSGRVAGALAVLGPTRRYPGPELHRAGRLVRSVMTATAR</sequence>
<dbReference type="Pfam" id="PF01614">
    <property type="entry name" value="IclR_C"/>
    <property type="match status" value="1"/>
</dbReference>
<dbReference type="GO" id="GO:0003700">
    <property type="term" value="F:DNA-binding transcription factor activity"/>
    <property type="evidence" value="ECO:0007669"/>
    <property type="project" value="TreeGrafter"/>
</dbReference>
<dbReference type="PANTHER" id="PTHR30136:SF35">
    <property type="entry name" value="HTH-TYPE TRANSCRIPTIONAL REGULATOR RV1719"/>
    <property type="match status" value="1"/>
</dbReference>
<dbReference type="Gene3D" id="1.10.10.10">
    <property type="entry name" value="Winged helix-like DNA-binding domain superfamily/Winged helix DNA-binding domain"/>
    <property type="match status" value="1"/>
</dbReference>
<dbReference type="FunFam" id="1.10.10.10:FF:000056">
    <property type="entry name" value="IclR family transcriptional regulator"/>
    <property type="match status" value="1"/>
</dbReference>
<proteinExistence type="predicted"/>
<keyword evidence="1" id="KW-0319">Glycerol metabolism</keyword>
<dbReference type="PANTHER" id="PTHR30136">
    <property type="entry name" value="HELIX-TURN-HELIX TRANSCRIPTIONAL REGULATOR, ICLR FAMILY"/>
    <property type="match status" value="1"/>
</dbReference>
<comment type="caution">
    <text evidence="9">The sequence shown here is derived from an EMBL/GenBank/DDBJ whole genome shotgun (WGS) entry which is preliminary data.</text>
</comment>
<dbReference type="InterPro" id="IPR036390">
    <property type="entry name" value="WH_DNA-bd_sf"/>
</dbReference>
<dbReference type="GO" id="GO:0045892">
    <property type="term" value="P:negative regulation of DNA-templated transcription"/>
    <property type="evidence" value="ECO:0007669"/>
    <property type="project" value="TreeGrafter"/>
</dbReference>
<keyword evidence="2" id="KW-0805">Transcription regulation</keyword>
<feature type="domain" description="HTH iclR-type" evidence="7">
    <location>
        <begin position="18"/>
        <end position="79"/>
    </location>
</feature>
<dbReference type="AlphaFoldDB" id="A0A919MDW6"/>
<dbReference type="InterPro" id="IPR014757">
    <property type="entry name" value="Tscrpt_reg_IclR_C"/>
</dbReference>
<evidence type="ECO:0000256" key="2">
    <source>
        <dbReference type="ARBA" id="ARBA00023015"/>
    </source>
</evidence>
<keyword evidence="3" id="KW-0238">DNA-binding</keyword>
<evidence type="ECO:0000313" key="9">
    <source>
        <dbReference type="EMBL" id="GIE11014.1"/>
    </source>
</evidence>
<evidence type="ECO:0000256" key="6">
    <source>
        <dbReference type="ARBA" id="ARBA00070406"/>
    </source>
</evidence>
<dbReference type="PROSITE" id="PS51078">
    <property type="entry name" value="ICLR_ED"/>
    <property type="match status" value="1"/>
</dbReference>
<evidence type="ECO:0000259" key="7">
    <source>
        <dbReference type="PROSITE" id="PS51077"/>
    </source>
</evidence>
<reference evidence="9" key="1">
    <citation type="submission" date="2021-01" db="EMBL/GenBank/DDBJ databases">
        <title>Whole genome shotgun sequence of Actinoplanes ferrugineus NBRC 15555.</title>
        <authorList>
            <person name="Komaki H."/>
            <person name="Tamura T."/>
        </authorList>
    </citation>
    <scope>NUCLEOTIDE SEQUENCE</scope>
    <source>
        <strain evidence="9">NBRC 15555</strain>
    </source>
</reference>
<dbReference type="PROSITE" id="PS51077">
    <property type="entry name" value="HTH_ICLR"/>
    <property type="match status" value="1"/>
</dbReference>
<dbReference type="InterPro" id="IPR050707">
    <property type="entry name" value="HTH_MetabolicPath_Reg"/>
</dbReference>
<dbReference type="RefSeq" id="WP_203817552.1">
    <property type="nucleotide sequence ID" value="NZ_BAAABP010000039.1"/>
</dbReference>
<evidence type="ECO:0000259" key="8">
    <source>
        <dbReference type="PROSITE" id="PS51078"/>
    </source>
</evidence>
<organism evidence="9 10">
    <name type="scientific">Paractinoplanes ferrugineus</name>
    <dbReference type="NCBI Taxonomy" id="113564"/>
    <lineage>
        <taxon>Bacteria</taxon>
        <taxon>Bacillati</taxon>
        <taxon>Actinomycetota</taxon>
        <taxon>Actinomycetes</taxon>
        <taxon>Micromonosporales</taxon>
        <taxon>Micromonosporaceae</taxon>
        <taxon>Paractinoplanes</taxon>
    </lineage>
</organism>
<dbReference type="EMBL" id="BOMM01000022">
    <property type="protein sequence ID" value="GIE11014.1"/>
    <property type="molecule type" value="Genomic_DNA"/>
</dbReference>
<evidence type="ECO:0000313" key="10">
    <source>
        <dbReference type="Proteomes" id="UP000598174"/>
    </source>
</evidence>
<dbReference type="GO" id="GO:0006071">
    <property type="term" value="P:glycerol metabolic process"/>
    <property type="evidence" value="ECO:0007669"/>
    <property type="project" value="UniProtKB-KW"/>
</dbReference>
<comment type="function">
    <text evidence="5">May be an activator protein for the gylABX operon.</text>
</comment>
<dbReference type="SUPFAM" id="SSF46785">
    <property type="entry name" value="Winged helix' DNA-binding domain"/>
    <property type="match status" value="1"/>
</dbReference>
<name>A0A919MDW6_9ACTN</name>
<evidence type="ECO:0000256" key="3">
    <source>
        <dbReference type="ARBA" id="ARBA00023125"/>
    </source>
</evidence>